<evidence type="ECO:0008006" key="3">
    <source>
        <dbReference type="Google" id="ProtNLM"/>
    </source>
</evidence>
<dbReference type="EMBL" id="CP016174">
    <property type="protein sequence ID" value="ANN17141.1"/>
    <property type="molecule type" value="Genomic_DNA"/>
</dbReference>
<name>A0A193BY31_AMYOR</name>
<dbReference type="PRINTS" id="PR00413">
    <property type="entry name" value="HADHALOGNASE"/>
</dbReference>
<dbReference type="SUPFAM" id="SSF56784">
    <property type="entry name" value="HAD-like"/>
    <property type="match status" value="1"/>
</dbReference>
<protein>
    <recommendedName>
        <fullName evidence="3">HAD family hydrolase</fullName>
    </recommendedName>
</protein>
<dbReference type="SFLD" id="SFLDG01129">
    <property type="entry name" value="C1.5:_HAD__Beta-PGM__Phosphata"/>
    <property type="match status" value="1"/>
</dbReference>
<dbReference type="InterPro" id="IPR050155">
    <property type="entry name" value="HAD-like_hydrolase_sf"/>
</dbReference>
<dbReference type="PANTHER" id="PTHR43434:SF1">
    <property type="entry name" value="PHOSPHOGLYCOLATE PHOSPHATASE"/>
    <property type="match status" value="1"/>
</dbReference>
<dbReference type="InterPro" id="IPR023214">
    <property type="entry name" value="HAD_sf"/>
</dbReference>
<evidence type="ECO:0000313" key="1">
    <source>
        <dbReference type="EMBL" id="ANN17141.1"/>
    </source>
</evidence>
<dbReference type="GO" id="GO:0008967">
    <property type="term" value="F:phosphoglycolate phosphatase activity"/>
    <property type="evidence" value="ECO:0007669"/>
    <property type="project" value="TreeGrafter"/>
</dbReference>
<dbReference type="PANTHER" id="PTHR43434">
    <property type="entry name" value="PHOSPHOGLYCOLATE PHOSPHATASE"/>
    <property type="match status" value="1"/>
</dbReference>
<dbReference type="KEGG" id="aori:SD37_16825"/>
<proteinExistence type="predicted"/>
<dbReference type="Proteomes" id="UP000093695">
    <property type="component" value="Chromosome"/>
</dbReference>
<dbReference type="AlphaFoldDB" id="A0A193BY31"/>
<organism evidence="1 2">
    <name type="scientific">Amycolatopsis orientalis</name>
    <name type="common">Nocardia orientalis</name>
    <dbReference type="NCBI Taxonomy" id="31958"/>
    <lineage>
        <taxon>Bacteria</taxon>
        <taxon>Bacillati</taxon>
        <taxon>Actinomycetota</taxon>
        <taxon>Actinomycetes</taxon>
        <taxon>Pseudonocardiales</taxon>
        <taxon>Pseudonocardiaceae</taxon>
        <taxon>Amycolatopsis</taxon>
    </lineage>
</organism>
<dbReference type="Pfam" id="PF13419">
    <property type="entry name" value="HAD_2"/>
    <property type="match status" value="1"/>
</dbReference>
<dbReference type="InterPro" id="IPR036412">
    <property type="entry name" value="HAD-like_sf"/>
</dbReference>
<dbReference type="InterPro" id="IPR023198">
    <property type="entry name" value="PGP-like_dom2"/>
</dbReference>
<sequence length="239" mass="24853">MSHRGTVPPTLDSHPDAVVFDLDGVLLDTTENMRLAFAATWTAAGRDGEAPFAEFLTHMGAPLPRILGLLGLPETLTDVYSAESRRHLGLVEAYPGVRELLSALKAAGTPVAIATGKSHERAMLALRSAGLDGDIDVVIGSDLVGRPKPAPDIVHTALARLRASTGKAIDPRRTLFVGDSVLDMRAGTAAGVVVVAAGWGQTAPEILRAEGPDGYAARVADLFGVLGLPTPSSLEVNLA</sequence>
<dbReference type="STRING" id="31958.SD37_16825"/>
<dbReference type="SFLD" id="SFLDS00003">
    <property type="entry name" value="Haloacid_Dehalogenase"/>
    <property type="match status" value="1"/>
</dbReference>
<evidence type="ECO:0000313" key="2">
    <source>
        <dbReference type="Proteomes" id="UP000093695"/>
    </source>
</evidence>
<reference evidence="1 2" key="1">
    <citation type="journal article" date="2015" name="Genome Announc.">
        <title>Draft Genome Sequence of Norvancomycin-Producing Strain Amycolatopsis orientalis CPCC200066.</title>
        <authorList>
            <person name="Lei X."/>
            <person name="Yuan F."/>
            <person name="Shi Y."/>
            <person name="Li X."/>
            <person name="Wang L."/>
            <person name="Hong B."/>
        </authorList>
    </citation>
    <scope>NUCLEOTIDE SEQUENCE [LARGE SCALE GENOMIC DNA]</scope>
    <source>
        <strain evidence="1 2">B-37</strain>
    </source>
</reference>
<dbReference type="NCBIfam" id="TIGR01509">
    <property type="entry name" value="HAD-SF-IA-v3"/>
    <property type="match status" value="1"/>
</dbReference>
<accession>A0A193BY31</accession>
<dbReference type="InterPro" id="IPR041492">
    <property type="entry name" value="HAD_2"/>
</dbReference>
<keyword evidence="2" id="KW-1185">Reference proteome</keyword>
<dbReference type="Gene3D" id="1.10.150.240">
    <property type="entry name" value="Putative phosphatase, domain 2"/>
    <property type="match status" value="1"/>
</dbReference>
<dbReference type="NCBIfam" id="TIGR01549">
    <property type="entry name" value="HAD-SF-IA-v1"/>
    <property type="match status" value="1"/>
</dbReference>
<dbReference type="GO" id="GO:0006281">
    <property type="term" value="P:DNA repair"/>
    <property type="evidence" value="ECO:0007669"/>
    <property type="project" value="TreeGrafter"/>
</dbReference>
<dbReference type="Gene3D" id="3.40.50.1000">
    <property type="entry name" value="HAD superfamily/HAD-like"/>
    <property type="match status" value="1"/>
</dbReference>
<dbReference type="InterPro" id="IPR006439">
    <property type="entry name" value="HAD-SF_hydro_IA"/>
</dbReference>
<gene>
    <name evidence="1" type="ORF">SD37_16825</name>
</gene>